<reference evidence="8 9" key="1">
    <citation type="submission" date="2022-07" db="EMBL/GenBank/DDBJ databases">
        <authorList>
            <person name="Xamxidin M."/>
            <person name="Wu M."/>
        </authorList>
    </citation>
    <scope>NUCLEOTIDE SEQUENCE [LARGE SCALE GENOMIC DNA]</scope>
    <source>
        <strain evidence="8 9">NBRC 111650</strain>
    </source>
</reference>
<evidence type="ECO:0000259" key="7">
    <source>
        <dbReference type="Pfam" id="PF00892"/>
    </source>
</evidence>
<feature type="domain" description="EamA" evidence="7">
    <location>
        <begin position="13"/>
        <end position="141"/>
    </location>
</feature>
<evidence type="ECO:0000256" key="3">
    <source>
        <dbReference type="ARBA" id="ARBA00022692"/>
    </source>
</evidence>
<sequence length="296" mass="32141">MPAVRLTLLQLQLLLGMTVVWGINWPVMKYAVTHYTPLSFRFFCMLLGAFIMWGLAAAMKVSLRVPKALWGRMLWLCLPNMIGWHVFCVLAVKELSSGRAAILGYTMPVWTVLTGLLFKHPVGARGWIGLALAMVATLLLLSSEFNAIAGSPLGVLLMCIAAGSWGLGTTLIKRFPVDLHPLAFTHFMMWPTMAAMGTLAVVLEGLGPGHLPTTWPQIWPIVYNAVGVFAFAQVGWFTLAKSLPPVASSLSVMMIPVVGVMAGAFFLGEAPHWPDFAALGLILTAMVVVLLPRRTA</sequence>
<keyword evidence="9" id="KW-1185">Reference proteome</keyword>
<evidence type="ECO:0000256" key="1">
    <source>
        <dbReference type="ARBA" id="ARBA00004651"/>
    </source>
</evidence>
<feature type="transmembrane region" description="Helical" evidence="6">
    <location>
        <begin position="73"/>
        <end position="92"/>
    </location>
</feature>
<dbReference type="EMBL" id="JANIGO010000001">
    <property type="protein sequence ID" value="MCQ8894980.1"/>
    <property type="molecule type" value="Genomic_DNA"/>
</dbReference>
<keyword evidence="5 6" id="KW-0472">Membrane</keyword>
<feature type="transmembrane region" description="Helical" evidence="6">
    <location>
        <begin position="124"/>
        <end position="141"/>
    </location>
</feature>
<evidence type="ECO:0000313" key="9">
    <source>
        <dbReference type="Proteomes" id="UP001204142"/>
    </source>
</evidence>
<dbReference type="Proteomes" id="UP001204142">
    <property type="component" value="Unassembled WGS sequence"/>
</dbReference>
<dbReference type="InterPro" id="IPR050638">
    <property type="entry name" value="AA-Vitamin_Transporters"/>
</dbReference>
<organism evidence="8 9">
    <name type="scientific">Limnobacter humi</name>
    <dbReference type="NCBI Taxonomy" id="1778671"/>
    <lineage>
        <taxon>Bacteria</taxon>
        <taxon>Pseudomonadati</taxon>
        <taxon>Pseudomonadota</taxon>
        <taxon>Betaproteobacteria</taxon>
        <taxon>Burkholderiales</taxon>
        <taxon>Burkholderiaceae</taxon>
        <taxon>Limnobacter</taxon>
    </lineage>
</organism>
<evidence type="ECO:0000256" key="4">
    <source>
        <dbReference type="ARBA" id="ARBA00022989"/>
    </source>
</evidence>
<name>A0ABT1WBU7_9BURK</name>
<feature type="transmembrane region" description="Helical" evidence="6">
    <location>
        <begin position="153"/>
        <end position="172"/>
    </location>
</feature>
<keyword evidence="3 6" id="KW-0812">Transmembrane</keyword>
<feature type="transmembrane region" description="Helical" evidence="6">
    <location>
        <begin position="273"/>
        <end position="291"/>
    </location>
</feature>
<evidence type="ECO:0000313" key="8">
    <source>
        <dbReference type="EMBL" id="MCQ8894980.1"/>
    </source>
</evidence>
<proteinExistence type="predicted"/>
<feature type="transmembrane region" description="Helical" evidence="6">
    <location>
        <begin position="184"/>
        <end position="206"/>
    </location>
</feature>
<feature type="transmembrane region" description="Helical" evidence="6">
    <location>
        <begin position="246"/>
        <end position="267"/>
    </location>
</feature>
<gene>
    <name evidence="8" type="ORF">NQT62_00825</name>
</gene>
<protein>
    <submittedName>
        <fullName evidence="8">DMT family transporter</fullName>
    </submittedName>
</protein>
<evidence type="ECO:0000256" key="6">
    <source>
        <dbReference type="SAM" id="Phobius"/>
    </source>
</evidence>
<accession>A0ABT1WBU7</accession>
<keyword evidence="2" id="KW-1003">Cell membrane</keyword>
<dbReference type="SUPFAM" id="SSF103481">
    <property type="entry name" value="Multidrug resistance efflux transporter EmrE"/>
    <property type="match status" value="2"/>
</dbReference>
<keyword evidence="4 6" id="KW-1133">Transmembrane helix</keyword>
<dbReference type="InterPro" id="IPR037185">
    <property type="entry name" value="EmrE-like"/>
</dbReference>
<feature type="domain" description="EamA" evidence="7">
    <location>
        <begin position="153"/>
        <end position="290"/>
    </location>
</feature>
<evidence type="ECO:0000256" key="5">
    <source>
        <dbReference type="ARBA" id="ARBA00023136"/>
    </source>
</evidence>
<feature type="transmembrane region" description="Helical" evidence="6">
    <location>
        <begin position="38"/>
        <end position="61"/>
    </location>
</feature>
<evidence type="ECO:0000256" key="2">
    <source>
        <dbReference type="ARBA" id="ARBA00022475"/>
    </source>
</evidence>
<dbReference type="InterPro" id="IPR000620">
    <property type="entry name" value="EamA_dom"/>
</dbReference>
<dbReference type="PANTHER" id="PTHR32322:SF18">
    <property type="entry name" value="S-ADENOSYLMETHIONINE_S-ADENOSYLHOMOCYSTEINE TRANSPORTER"/>
    <property type="match status" value="1"/>
</dbReference>
<feature type="transmembrane region" description="Helical" evidence="6">
    <location>
        <begin position="98"/>
        <end position="117"/>
    </location>
</feature>
<dbReference type="Pfam" id="PF00892">
    <property type="entry name" value="EamA"/>
    <property type="match status" value="2"/>
</dbReference>
<dbReference type="PANTHER" id="PTHR32322">
    <property type="entry name" value="INNER MEMBRANE TRANSPORTER"/>
    <property type="match status" value="1"/>
</dbReference>
<dbReference type="RefSeq" id="WP_256762634.1">
    <property type="nucleotide sequence ID" value="NZ_JANIGO010000001.1"/>
</dbReference>
<comment type="caution">
    <text evidence="8">The sequence shown here is derived from an EMBL/GenBank/DDBJ whole genome shotgun (WGS) entry which is preliminary data.</text>
</comment>
<comment type="subcellular location">
    <subcellularLocation>
        <location evidence="1">Cell membrane</location>
        <topology evidence="1">Multi-pass membrane protein</topology>
    </subcellularLocation>
</comment>
<feature type="transmembrane region" description="Helical" evidence="6">
    <location>
        <begin position="218"/>
        <end position="239"/>
    </location>
</feature>